<evidence type="ECO:0000313" key="3">
    <source>
        <dbReference type="Proteomes" id="UP001266305"/>
    </source>
</evidence>
<comment type="caution">
    <text evidence="2">The sequence shown here is derived from an EMBL/GenBank/DDBJ whole genome shotgun (WGS) entry which is preliminary data.</text>
</comment>
<dbReference type="EMBL" id="JASSZA010000005">
    <property type="protein sequence ID" value="KAK2112688.1"/>
    <property type="molecule type" value="Genomic_DNA"/>
</dbReference>
<evidence type="ECO:0000256" key="1">
    <source>
        <dbReference type="SAM" id="MobiDB-lite"/>
    </source>
</evidence>
<reference evidence="2 3" key="1">
    <citation type="submission" date="2023-05" db="EMBL/GenBank/DDBJ databases">
        <title>B98-5 Cell Line De Novo Hybrid Assembly: An Optical Mapping Approach.</title>
        <authorList>
            <person name="Kananen K."/>
            <person name="Auerbach J.A."/>
            <person name="Kautto E."/>
            <person name="Blachly J.S."/>
        </authorList>
    </citation>
    <scope>NUCLEOTIDE SEQUENCE [LARGE SCALE GENOMIC DNA]</scope>
    <source>
        <strain evidence="2">B95-8</strain>
        <tissue evidence="2">Cell line</tissue>
    </source>
</reference>
<name>A0ABQ9VVV6_SAGOE</name>
<organism evidence="2 3">
    <name type="scientific">Saguinus oedipus</name>
    <name type="common">Cotton-top tamarin</name>
    <name type="synonym">Oedipomidas oedipus</name>
    <dbReference type="NCBI Taxonomy" id="9490"/>
    <lineage>
        <taxon>Eukaryota</taxon>
        <taxon>Metazoa</taxon>
        <taxon>Chordata</taxon>
        <taxon>Craniata</taxon>
        <taxon>Vertebrata</taxon>
        <taxon>Euteleostomi</taxon>
        <taxon>Mammalia</taxon>
        <taxon>Eutheria</taxon>
        <taxon>Euarchontoglires</taxon>
        <taxon>Primates</taxon>
        <taxon>Haplorrhini</taxon>
        <taxon>Platyrrhini</taxon>
        <taxon>Cebidae</taxon>
        <taxon>Callitrichinae</taxon>
        <taxon>Saguinus</taxon>
    </lineage>
</organism>
<evidence type="ECO:0000313" key="2">
    <source>
        <dbReference type="EMBL" id="KAK2112688.1"/>
    </source>
</evidence>
<keyword evidence="3" id="KW-1185">Reference proteome</keyword>
<accession>A0ABQ9VVV6</accession>
<dbReference type="Proteomes" id="UP001266305">
    <property type="component" value="Unassembled WGS sequence"/>
</dbReference>
<proteinExistence type="predicted"/>
<gene>
    <name evidence="2" type="ORF">P7K49_012435</name>
</gene>
<sequence length="88" mass="9350">MENGTTALELCSLTLPSPPCPNCSKRFTSISAEEGEDESTEAPSAVFSPGQQPTPGKHTDSLGSAPLSHCAQLMKAEEDNRLFPSWIS</sequence>
<feature type="region of interest" description="Disordered" evidence="1">
    <location>
        <begin position="31"/>
        <end position="65"/>
    </location>
</feature>
<protein>
    <submittedName>
        <fullName evidence="2">Uncharacterized protein</fullName>
    </submittedName>
</protein>